<keyword evidence="3 12" id="KW-0813">Transport</keyword>
<evidence type="ECO:0000313" key="14">
    <source>
        <dbReference type="EMBL" id="AEK26860.1"/>
    </source>
</evidence>
<evidence type="ECO:0000256" key="7">
    <source>
        <dbReference type="ARBA" id="ARBA00022989"/>
    </source>
</evidence>
<keyword evidence="5 12" id="KW-0812">Transmembrane</keyword>
<evidence type="ECO:0000256" key="8">
    <source>
        <dbReference type="ARBA" id="ARBA00023065"/>
    </source>
</evidence>
<evidence type="ECO:0000256" key="1">
    <source>
        <dbReference type="ARBA" id="ARBA00004304"/>
    </source>
</evidence>
<keyword evidence="8 12" id="KW-0406">Ion transport</keyword>
<evidence type="ECO:0000256" key="12">
    <source>
        <dbReference type="RuleBase" id="RU003661"/>
    </source>
</evidence>
<dbReference type="GO" id="GO:0031966">
    <property type="term" value="C:mitochondrial membrane"/>
    <property type="evidence" value="ECO:0007669"/>
    <property type="project" value="UniProtKB-SubCell"/>
</dbReference>
<evidence type="ECO:0000256" key="13">
    <source>
        <dbReference type="SAM" id="Phobius"/>
    </source>
</evidence>
<dbReference type="GeneID" id="14048565"/>
<evidence type="ECO:0000256" key="3">
    <source>
        <dbReference type="ARBA" id="ARBA00022448"/>
    </source>
</evidence>
<organism evidence="14">
    <name type="scientific">Crotaphatrema lamottei</name>
    <name type="common">Mont Oku caecilian</name>
    <name type="synonym">Scolecomorphus lamottei</name>
    <dbReference type="NCBI Taxonomy" id="1043697"/>
    <lineage>
        <taxon>Eukaryota</taxon>
        <taxon>Metazoa</taxon>
        <taxon>Chordata</taxon>
        <taxon>Craniata</taxon>
        <taxon>Vertebrata</taxon>
        <taxon>Euteleostomi</taxon>
        <taxon>Amphibia</taxon>
        <taxon>Gymnophiona</taxon>
        <taxon>Scolecomorphidae</taxon>
        <taxon>Crotaphatrema</taxon>
    </lineage>
</organism>
<proteinExistence type="inferred from homology"/>
<evidence type="ECO:0000256" key="10">
    <source>
        <dbReference type="ARBA" id="ARBA00023136"/>
    </source>
</evidence>
<protein>
    <recommendedName>
        <fullName evidence="12">ATP synthase complex subunit 8</fullName>
    </recommendedName>
</protein>
<dbReference type="Pfam" id="PF00895">
    <property type="entry name" value="ATP-synt_8"/>
    <property type="match status" value="1"/>
</dbReference>
<keyword evidence="4 12" id="KW-0138">CF(0)</keyword>
<gene>
    <name evidence="14" type="primary">ATP8</name>
</gene>
<comment type="similarity">
    <text evidence="2 12">Belongs to the ATPase protein 8 family.</text>
</comment>
<keyword evidence="9 12" id="KW-0496">Mitochondrion</keyword>
<accession>K7NBY8</accession>
<evidence type="ECO:0000256" key="6">
    <source>
        <dbReference type="ARBA" id="ARBA00022781"/>
    </source>
</evidence>
<keyword evidence="10 13" id="KW-0472">Membrane</keyword>
<evidence type="ECO:0000256" key="2">
    <source>
        <dbReference type="ARBA" id="ARBA00008892"/>
    </source>
</evidence>
<keyword evidence="7 13" id="KW-1133">Transmembrane helix</keyword>
<geneLocation type="mitochondrion" evidence="14"/>
<dbReference type="CTD" id="4509"/>
<name>K7NBY8_CROLA</name>
<dbReference type="RefSeq" id="YP_007025116.1">
    <property type="nucleotide sequence ID" value="NC_019596.1"/>
</dbReference>
<evidence type="ECO:0000256" key="4">
    <source>
        <dbReference type="ARBA" id="ARBA00022547"/>
    </source>
</evidence>
<feature type="transmembrane region" description="Helical" evidence="13">
    <location>
        <begin position="6"/>
        <end position="25"/>
    </location>
</feature>
<comment type="subcellular location">
    <subcellularLocation>
        <location evidence="1 12">Mitochondrion membrane</location>
        <topology evidence="1 12">Single-pass membrane protein</topology>
    </subcellularLocation>
</comment>
<keyword evidence="6 12" id="KW-0375">Hydrogen ion transport</keyword>
<evidence type="ECO:0000256" key="9">
    <source>
        <dbReference type="ARBA" id="ARBA00023128"/>
    </source>
</evidence>
<dbReference type="GO" id="GO:0015078">
    <property type="term" value="F:proton transmembrane transporter activity"/>
    <property type="evidence" value="ECO:0007669"/>
    <property type="project" value="InterPro"/>
</dbReference>
<dbReference type="InterPro" id="IPR001421">
    <property type="entry name" value="ATP8_metazoa"/>
</dbReference>
<sequence length="53" mass="6503">MPQLNPAPWLKMMVISWLFLLTIMFTKVTNFTPMKTLWLNHITPLIPWNWPWY</sequence>
<keyword evidence="11" id="KW-0066">ATP synthesis</keyword>
<dbReference type="AlphaFoldDB" id="K7NBY8"/>
<reference evidence="14" key="1">
    <citation type="journal article" date="2012" name="Syst. Biol.">
        <title>Experimental design in phylogenetics: testing predictions from expected information.</title>
        <authorList>
            <person name="San Mauro D."/>
            <person name="Gower D.J."/>
            <person name="Cotton J.A."/>
            <person name="Zardoya R."/>
            <person name="Wilkinson M."/>
            <person name="Massingham T."/>
        </authorList>
    </citation>
    <scope>NUCLEOTIDE SEQUENCE</scope>
</reference>
<dbReference type="EMBL" id="JN089398">
    <property type="protein sequence ID" value="AEK26860.1"/>
    <property type="molecule type" value="Genomic_DNA"/>
</dbReference>
<evidence type="ECO:0000256" key="11">
    <source>
        <dbReference type="ARBA" id="ARBA00023310"/>
    </source>
</evidence>
<dbReference type="GO" id="GO:0045259">
    <property type="term" value="C:proton-transporting ATP synthase complex"/>
    <property type="evidence" value="ECO:0007669"/>
    <property type="project" value="UniProtKB-KW"/>
</dbReference>
<evidence type="ECO:0000256" key="5">
    <source>
        <dbReference type="ARBA" id="ARBA00022692"/>
    </source>
</evidence>
<dbReference type="GO" id="GO:0015986">
    <property type="term" value="P:proton motive force-driven ATP synthesis"/>
    <property type="evidence" value="ECO:0007669"/>
    <property type="project" value="InterPro"/>
</dbReference>